<dbReference type="PANTHER" id="PTHR43222">
    <property type="entry name" value="NUDIX HYDROLASE 23"/>
    <property type="match status" value="1"/>
</dbReference>
<dbReference type="Gene3D" id="3.90.79.10">
    <property type="entry name" value="Nucleoside Triphosphate Pyrophosphohydrolase"/>
    <property type="match status" value="1"/>
</dbReference>
<accession>A0A272EMP8</accession>
<name>A0A272EMP8_9RHOO</name>
<dbReference type="Proteomes" id="UP000216107">
    <property type="component" value="Unassembled WGS sequence"/>
</dbReference>
<reference evidence="3 4" key="2">
    <citation type="submission" date="2017-07" db="EMBL/GenBank/DDBJ databases">
        <title>Candidatus Dactylopiibacterium carminicum, a nitrogen-fixing symbiont of the cochineal insect Dactylopius coccus and Dactylopius opuntiae (Hemiptera: Coccoidea: Dactylopiidae).</title>
        <authorList>
            <person name="Vera A."/>
        </authorList>
    </citation>
    <scope>NUCLEOTIDE SEQUENCE [LARGE SCALE GENOMIC DNA]</scope>
    <source>
        <strain evidence="3 4">NFDCM</strain>
    </source>
</reference>
<comment type="caution">
    <text evidence="3">The sequence shown here is derived from an EMBL/GenBank/DDBJ whole genome shotgun (WGS) entry which is preliminary data.</text>
</comment>
<evidence type="ECO:0000313" key="5">
    <source>
        <dbReference type="Proteomes" id="UP000623509"/>
    </source>
</evidence>
<dbReference type="CDD" id="cd04511">
    <property type="entry name" value="NUDIX_Hydrolase"/>
    <property type="match status" value="1"/>
</dbReference>
<keyword evidence="5" id="KW-1185">Reference proteome</keyword>
<dbReference type="PROSITE" id="PS51462">
    <property type="entry name" value="NUDIX"/>
    <property type="match status" value="1"/>
</dbReference>
<dbReference type="RefSeq" id="WP_095525968.1">
    <property type="nucleotide sequence ID" value="NZ_MDUX01000090.1"/>
</dbReference>
<dbReference type="EMBL" id="MDUX01000090">
    <property type="protein sequence ID" value="KAF7597792.1"/>
    <property type="molecule type" value="Genomic_DNA"/>
</dbReference>
<dbReference type="InterPro" id="IPR029401">
    <property type="entry name" value="Nudix_N"/>
</dbReference>
<dbReference type="EMBL" id="NMRN01000092">
    <property type="protein sequence ID" value="PAS91384.1"/>
    <property type="molecule type" value="Genomic_DNA"/>
</dbReference>
<dbReference type="GO" id="GO:0016787">
    <property type="term" value="F:hydrolase activity"/>
    <property type="evidence" value="ECO:0007669"/>
    <property type="project" value="UniProtKB-KW"/>
</dbReference>
<organism evidence="3 4">
    <name type="scientific">Candidatus Dactylopiibacterium carminicum</name>
    <dbReference type="NCBI Taxonomy" id="857335"/>
    <lineage>
        <taxon>Bacteria</taxon>
        <taxon>Pseudomonadati</taxon>
        <taxon>Pseudomonadota</taxon>
        <taxon>Betaproteobacteria</taxon>
        <taxon>Rhodocyclales</taxon>
        <taxon>Rhodocyclaceae</taxon>
        <taxon>Candidatus Dactylopiibacterium</taxon>
    </lineage>
</organism>
<evidence type="ECO:0000313" key="4">
    <source>
        <dbReference type="Proteomes" id="UP000216107"/>
    </source>
</evidence>
<sequence>MNYCPNCAAPMRQELPPGDNRLRHVCASCGYIHYDNPRLVVGSLPIWQDRVLLCRRAIEPAYGKWTLPAGFMENDESTAQAALRETTEEACAHIALEGPYTLISIPQINQVHLIYRARLLDVDFSPGEETLETRLFTEPEIPWDDIAFRSVALTLQHYFADRAGNQYSLHESSLSVGDRDSRKPR</sequence>
<keyword evidence="3" id="KW-0378">Hydrolase</keyword>
<evidence type="ECO:0000313" key="2">
    <source>
        <dbReference type="EMBL" id="KAF7597792.1"/>
    </source>
</evidence>
<dbReference type="Pfam" id="PF14803">
    <property type="entry name" value="Zn_ribbon_Nudix"/>
    <property type="match status" value="1"/>
</dbReference>
<feature type="domain" description="Nudix hydrolase" evidence="1">
    <location>
        <begin position="36"/>
        <end position="159"/>
    </location>
</feature>
<dbReference type="SUPFAM" id="SSF55811">
    <property type="entry name" value="Nudix"/>
    <property type="match status" value="1"/>
</dbReference>
<dbReference type="InterPro" id="IPR000086">
    <property type="entry name" value="NUDIX_hydrolase_dom"/>
</dbReference>
<reference evidence="2 5" key="1">
    <citation type="submission" date="2016-08" db="EMBL/GenBank/DDBJ databases">
        <title>Candidatus Dactylopiibacterium carminicum genome sequence.</title>
        <authorList>
            <person name="Ramirez-Puebla S.T."/>
            <person name="Ormeno-Orrillo E."/>
            <person name="Vera-Ponce De Leon A."/>
            <person name="Luis L."/>
            <person name="Sanchez-Flores A."/>
            <person name="Monica R."/>
            <person name="Martinez-Romero E."/>
        </authorList>
    </citation>
    <scope>NUCLEOTIDE SEQUENCE [LARGE SCALE GENOMIC DNA]</scope>
    <source>
        <strain evidence="2">END1</strain>
    </source>
</reference>
<dbReference type="Proteomes" id="UP000623509">
    <property type="component" value="Unassembled WGS sequence"/>
</dbReference>
<evidence type="ECO:0000313" key="3">
    <source>
        <dbReference type="EMBL" id="PAS91384.1"/>
    </source>
</evidence>
<dbReference type="PANTHER" id="PTHR43222:SF2">
    <property type="entry name" value="NUDIX HYDROLASE 23, CHLOROPLASTIC"/>
    <property type="match status" value="1"/>
</dbReference>
<gene>
    <name evidence="2" type="ORF">BGI27_16825</name>
    <name evidence="3" type="ORF">CGU29_16755</name>
</gene>
<dbReference type="AlphaFoldDB" id="A0A272EMP8"/>
<dbReference type="Pfam" id="PF00293">
    <property type="entry name" value="NUDIX"/>
    <property type="match status" value="1"/>
</dbReference>
<evidence type="ECO:0000259" key="1">
    <source>
        <dbReference type="PROSITE" id="PS51462"/>
    </source>
</evidence>
<protein>
    <submittedName>
        <fullName evidence="3">NUDIX hydrolase</fullName>
    </submittedName>
</protein>
<proteinExistence type="predicted"/>
<dbReference type="Gene3D" id="2.20.70.10">
    <property type="match status" value="1"/>
</dbReference>
<dbReference type="OrthoDB" id="5417595at2"/>
<dbReference type="InterPro" id="IPR015797">
    <property type="entry name" value="NUDIX_hydrolase-like_dom_sf"/>
</dbReference>